<dbReference type="AlphaFoldDB" id="S5SXX7"/>
<comment type="subcellular location">
    <subcellularLocation>
        <location evidence="1">Cell membrane</location>
        <topology evidence="1">Multi-pass membrane protein</topology>
    </subcellularLocation>
</comment>
<dbReference type="OrthoDB" id="582337at2"/>
<sequence>MNDSGEDEGADQRGWLARVTFPDGQEPDPRFTLANERTFLAWTRTSLAFLAAGIALEAFDIERLNPHLQSWIAVAMLVVGILIAAGAALRWLNVEKAMRRGKALPVPGIVPLLGLAGVFAALMVLVGVAL</sequence>
<dbReference type="eggNOG" id="COG2149">
    <property type="taxonomic scope" value="Bacteria"/>
</dbReference>
<reference evidence="8 9" key="1">
    <citation type="submission" date="2012-11" db="EMBL/GenBank/DDBJ databases">
        <title>The complete genome sequence of Corynebacterium maris Coryn-1 (=DSM 45190).</title>
        <authorList>
            <person name="Schaffert L."/>
            <person name="Albersmeier A."/>
            <person name="Kalinowski J."/>
            <person name="Ruckert C."/>
        </authorList>
    </citation>
    <scope>NUCLEOTIDE SEQUENCE [LARGE SCALE GENOMIC DNA]</scope>
    <source>
        <strain evidence="9">Coryn-1</strain>
    </source>
</reference>
<evidence type="ECO:0000256" key="6">
    <source>
        <dbReference type="SAM" id="Phobius"/>
    </source>
</evidence>
<evidence type="ECO:0000259" key="7">
    <source>
        <dbReference type="Pfam" id="PF02656"/>
    </source>
</evidence>
<dbReference type="InterPro" id="IPR003807">
    <property type="entry name" value="DUF202"/>
</dbReference>
<dbReference type="RefSeq" id="WP_020936558.1">
    <property type="nucleotide sequence ID" value="NC_021915.1"/>
</dbReference>
<keyword evidence="4 6" id="KW-1133">Transmembrane helix</keyword>
<protein>
    <recommendedName>
        <fullName evidence="7">DUF202 domain-containing protein</fullName>
    </recommendedName>
</protein>
<evidence type="ECO:0000256" key="4">
    <source>
        <dbReference type="ARBA" id="ARBA00022989"/>
    </source>
</evidence>
<evidence type="ECO:0000313" key="8">
    <source>
        <dbReference type="EMBL" id="AGS35977.1"/>
    </source>
</evidence>
<dbReference type="KEGG" id="cmd:B841_12535"/>
<evidence type="ECO:0000313" key="9">
    <source>
        <dbReference type="Proteomes" id="UP000015388"/>
    </source>
</evidence>
<gene>
    <name evidence="8" type="ORF">B841_12535</name>
</gene>
<accession>S5SXX7</accession>
<keyword evidence="5 6" id="KW-0472">Membrane</keyword>
<name>S5SXX7_9CORY</name>
<keyword evidence="2" id="KW-1003">Cell membrane</keyword>
<feature type="domain" description="DUF202" evidence="7">
    <location>
        <begin position="30"/>
        <end position="97"/>
    </location>
</feature>
<dbReference type="EMBL" id="CP003924">
    <property type="protein sequence ID" value="AGS35977.1"/>
    <property type="molecule type" value="Genomic_DNA"/>
</dbReference>
<evidence type="ECO:0000256" key="3">
    <source>
        <dbReference type="ARBA" id="ARBA00022692"/>
    </source>
</evidence>
<evidence type="ECO:0000256" key="5">
    <source>
        <dbReference type="ARBA" id="ARBA00023136"/>
    </source>
</evidence>
<dbReference type="InterPro" id="IPR052053">
    <property type="entry name" value="IM_YidH-like"/>
</dbReference>
<dbReference type="Proteomes" id="UP000015388">
    <property type="component" value="Chromosome"/>
</dbReference>
<dbReference type="STRING" id="1224163.B841_12535"/>
<dbReference type="Pfam" id="PF02656">
    <property type="entry name" value="DUF202"/>
    <property type="match status" value="1"/>
</dbReference>
<feature type="transmembrane region" description="Helical" evidence="6">
    <location>
        <begin position="104"/>
        <end position="129"/>
    </location>
</feature>
<dbReference type="PANTHER" id="PTHR34187">
    <property type="entry name" value="FGR18P"/>
    <property type="match status" value="1"/>
</dbReference>
<keyword evidence="9" id="KW-1185">Reference proteome</keyword>
<organism evidence="8 9">
    <name type="scientific">Corynebacterium maris DSM 45190</name>
    <dbReference type="NCBI Taxonomy" id="1224163"/>
    <lineage>
        <taxon>Bacteria</taxon>
        <taxon>Bacillati</taxon>
        <taxon>Actinomycetota</taxon>
        <taxon>Actinomycetes</taxon>
        <taxon>Mycobacteriales</taxon>
        <taxon>Corynebacteriaceae</taxon>
        <taxon>Corynebacterium</taxon>
    </lineage>
</organism>
<dbReference type="PATRIC" id="fig|1224163.3.peg.2532"/>
<keyword evidence="3 6" id="KW-0812">Transmembrane</keyword>
<dbReference type="GO" id="GO:0005886">
    <property type="term" value="C:plasma membrane"/>
    <property type="evidence" value="ECO:0007669"/>
    <property type="project" value="UniProtKB-SubCell"/>
</dbReference>
<proteinExistence type="predicted"/>
<evidence type="ECO:0000256" key="2">
    <source>
        <dbReference type="ARBA" id="ARBA00022475"/>
    </source>
</evidence>
<dbReference type="HOGENOM" id="CLU_053359_4_0_11"/>
<feature type="transmembrane region" description="Helical" evidence="6">
    <location>
        <begin position="39"/>
        <end position="59"/>
    </location>
</feature>
<dbReference type="PANTHER" id="PTHR34187:SF2">
    <property type="entry name" value="DUF202 DOMAIN-CONTAINING PROTEIN"/>
    <property type="match status" value="1"/>
</dbReference>
<evidence type="ECO:0000256" key="1">
    <source>
        <dbReference type="ARBA" id="ARBA00004651"/>
    </source>
</evidence>
<feature type="transmembrane region" description="Helical" evidence="6">
    <location>
        <begin position="71"/>
        <end position="92"/>
    </location>
</feature>